<dbReference type="PANTHER" id="PTHR43775:SF50">
    <property type="entry name" value="HIGHLY REDUCING POLYKETIDE SYNTHASE SRDA"/>
    <property type="match status" value="1"/>
</dbReference>
<evidence type="ECO:0000256" key="5">
    <source>
        <dbReference type="ARBA" id="ARBA00023002"/>
    </source>
</evidence>
<dbReference type="SMART" id="SM00829">
    <property type="entry name" value="PKS_ER"/>
    <property type="match status" value="1"/>
</dbReference>
<organism evidence="13 14">
    <name type="scientific">Apiospora kogelbergensis</name>
    <dbReference type="NCBI Taxonomy" id="1337665"/>
    <lineage>
        <taxon>Eukaryota</taxon>
        <taxon>Fungi</taxon>
        <taxon>Dikarya</taxon>
        <taxon>Ascomycota</taxon>
        <taxon>Pezizomycotina</taxon>
        <taxon>Sordariomycetes</taxon>
        <taxon>Xylariomycetidae</taxon>
        <taxon>Amphisphaeriales</taxon>
        <taxon>Apiosporaceae</taxon>
        <taxon>Apiospora</taxon>
    </lineage>
</organism>
<dbReference type="InterPro" id="IPR001227">
    <property type="entry name" value="Ac_transferase_dom_sf"/>
</dbReference>
<dbReference type="SUPFAM" id="SSF52151">
    <property type="entry name" value="FabD/lysophospholipase-like"/>
    <property type="match status" value="1"/>
</dbReference>
<dbReference type="Pfam" id="PF21089">
    <property type="entry name" value="PKS_DH_N"/>
    <property type="match status" value="1"/>
</dbReference>
<dbReference type="GO" id="GO:0031177">
    <property type="term" value="F:phosphopantetheine binding"/>
    <property type="evidence" value="ECO:0007669"/>
    <property type="project" value="InterPro"/>
</dbReference>
<evidence type="ECO:0000256" key="2">
    <source>
        <dbReference type="ARBA" id="ARBA00022553"/>
    </source>
</evidence>
<dbReference type="InterPro" id="IPR057326">
    <property type="entry name" value="KR_dom"/>
</dbReference>
<dbReference type="Pfam" id="PF00109">
    <property type="entry name" value="ketoacyl-synt"/>
    <property type="match status" value="1"/>
</dbReference>
<sequence length="2758" mass="297261">MQELEGQHEPVSIVGMGCRWAGGVTSPTGLWELLRNNKDGWRKFDEPRFSAEGFHHPNQDRPGSLRTEGGFLVEEDARLFDNAFFGITAREVETMDPSQRKLLEVVYEAFENGGETWESISNSRTGVYIGSNSLDHTLIQARDWESPRSYAATGADASLLANRISYIFNLHGPSLAMNTACSSSMYALHMAVSAIRNGDCDGAIVAAANWITDPSLQSVLDKLGALSPTSRCHTFDASADGYARGEGFAAIYLKKSSIAVLEKMPIRAMIRGTAINANGRTGGITRSSTEGQEDVIRRAYENSGNLPFSDTAFFECHGTGTQAGDPIEVEAIGNVFASSRSKARKDRLLIGSVKPSLGHTEGASAIASIMKVVLSLEAGEVPPTFGVKDLNTHIDFEKARVEVVRDHTAQWPEGKLRRASINSFGFGGANGHCVIDHVNVVLPGYTKPGILARPAAAPRSATNPVNPVNPPSSPPRPSGIPKLQRSATIGTPIATAMNSTNGQANGQTSANSSGSSNAPAIGRQSSISRISRRKSRVLTKSDKSDKFETQSVSDKKKNASMDWVTSKLGSMFHSSNANSARPPTAGPNGASLNGDYFGSAALTSPAPVSGNSGMSSLTCPVRYNAGGPQKTMKADATTRQLVLLPFSAHNASSLKLNIDALSATSSRWPLADIAYTLGCKRSRLQQRTFRVVDKDDVASGLALEQRVFTSPDHASNLAFVFSGQGTQWHAMGAELFQYAAFRTVIAYLDQVLHAHAHPGRTSTTMWRIANVLSGACEPDCVQSPAVSQVVCTAVQIGVVDLLASWGVRPVAVVGHSAGEMAAAYASGRITAAEAITAAYFHGQAVAKNRKKGAMLAVGLGAGQVAPYLEGWEEQVQAAALNSPASVALSGDEDAIMALSNKLTEDGVFNRVLSTAGNAYHSRHMKALGNDYSAILLDGIDRIRKLGLLNPANRYRPVPWVSSVTPHKTMASDGQNLTAAYWRANLESPVRFTEAVTNMMALPLAGEKTIDVLIEIGPHPTLKGPLEQILKSAGKPVPYVSTLQRNTRGMESVLSLAGTLFSLNAEIDMAAVNAMDEEPGRLSHGCTAIDLPKYQFSYGPISYYESRPSKEFRLRKVLRHDLLGSKLPGTSKLQPQWRNMLRLKDVPWLSDHRLIPDAVLPAAGFIAMAIEAATRVYQEIPDALQITGFSLRKLDIETALRLPEDDAGIEVMFSMTQVEGSTAKSPAWASFAISSVSRDSSEWTEHCTGTIRVDVAEPDAIEAMSTEMDARHPETRAWYNKFAEIGLGYGPTFQPLSDLRVDPYRGLAQANIKLNSSEGTMQGESKYLIHPAALDGAFQLGLIACYGGQVEKASTAFVPVHLSQMYVNAGLGREAAVAVAQGKIQGLRGAYIDLQLMDKGGRVALHVERLRCLGFKESKKSAKEIEAKKPFCSPFTRVAWKPDIRKLNNRQMRDLFPPPSENKAGGAKLEAIDMICCLVAMDIYDRFVRGGDGPQPNGELQHWVAWLKHCGEEDQRPNMVHARRLSPEERHQLLGKLSEEVGDKPEVEAAKRLHKNIGDILTGHNSGIDVLVPGGLLNSLYDIGHVISGAFPQLANVMDCLGHTNPNMRVLEIGAGTGSATRVTMGALHGPNGIKRYGSYTFTDTSAGFLTSAQQGFMSGYRDVNYAVLDIEQDPLENGFEPVYDVIVACETIHATQSMDKTLAHCHRLLKPGGKLVLVENTRMRVLLTLLYGTLAGYWLGTNDGRTEGPFMNQETWDVFLRKAGFSGAELVLDDYERPTNTTSVIVSTKTADNVEQAGPVKDMNDMDGLITPATNGVVHLLLGTDRVQPPLLKTVAEEFEHRGIATKTTLLEDVLETVPAGARVVAFLCTEDNLLLGDEQRLKAFQYLAKTAESMVWLTSSGMVKGRNAVAGFMVGLMRTIATENPTGRFLSIDIDAENFEFAEADDADEQRFDLARGVDRELAWQDGCMWVSRVVPDTGLGAYAEPIKTPSGCGYDMVSLGKLGPVRAAFETPGNLNSLYFRAYTEMMQPIPADHIEVRVRAVGLNWKDLGLSSGRFDADGSNLSSEYAGSITRVGSAVTNLAVGDRVYGIGRGHFGNFTCVPAAFAQKLRPTDKSVEMATMPLVYATAVYAFQYVARIRKGHKVLIQSATGGLGLAAIQVAQSKGGEIYCTVSSSEKKKFLVENGIPEDHIFSSRDTKALLRAAKQCGAKGGFDVILSTAVGGDSLHQAFKALAPMGHLVDVGRLDVLGSKELGLELFQKNANFSSFDLNLVLDNDPELGGELMEAVNDLYQVGFITPIHPVTCSDIAELDKTLVGFAKGVHIGKLVVSFQNPKSQVKVVREPKSMVFRPDARYVITGGLGGLGRGIIRWMVDRGARDFTVLSRRGLTTPEAHLLVKDLEARGVRIDCIMCDVSNREDALKAVSESSGQPIKGVVHAAMSLTDLTFDKLTIDQWRDGFAAKALGTVNLHEAVESLPLDFFVMVTSTESIWAPPAQAAYVAANNFQDYFARYRRNLGLPASTVSYGLVADVGSDFRDQTVGIEDMYARNRALVISEHQLLAQLEPAFLYSVPYKTVASQWIGKHTDPLSAANLYTCMDPAALAKLGTAAAAAANAPPPPRWYGDGRVALIMRAMEDSQRAAASGSETTPGAGKSAVAQLRDAFDQGVSAGPASRAKTVELVVHGIVRTVADMLFIDAASVNAAKSVAEHGVDSLLAAELKSWFAQALRANVSVERLLDAGLSIKSLAEEVVDRALKG</sequence>
<feature type="domain" description="PKS/mFAS DH" evidence="12">
    <location>
        <begin position="1119"/>
        <end position="1420"/>
    </location>
</feature>
<dbReference type="GO" id="GO:0004315">
    <property type="term" value="F:3-oxoacyl-[acyl-carrier-protein] synthase activity"/>
    <property type="evidence" value="ECO:0007669"/>
    <property type="project" value="InterPro"/>
</dbReference>
<dbReference type="InterPro" id="IPR018201">
    <property type="entry name" value="Ketoacyl_synth_AS"/>
</dbReference>
<evidence type="ECO:0000259" key="10">
    <source>
        <dbReference type="PROSITE" id="PS50075"/>
    </source>
</evidence>
<evidence type="ECO:0000256" key="4">
    <source>
        <dbReference type="ARBA" id="ARBA00022857"/>
    </source>
</evidence>
<dbReference type="InterPro" id="IPR016039">
    <property type="entry name" value="Thiolase-like"/>
</dbReference>
<dbReference type="InterPro" id="IPR050091">
    <property type="entry name" value="PKS_NRPS_Biosynth_Enz"/>
</dbReference>
<dbReference type="InterPro" id="IPR049900">
    <property type="entry name" value="PKS_mFAS_DH"/>
</dbReference>
<evidence type="ECO:0000256" key="6">
    <source>
        <dbReference type="ARBA" id="ARBA00023268"/>
    </source>
</evidence>
<dbReference type="InterPro" id="IPR013149">
    <property type="entry name" value="ADH-like_C"/>
</dbReference>
<dbReference type="InterPro" id="IPR011032">
    <property type="entry name" value="GroES-like_sf"/>
</dbReference>
<dbReference type="InterPro" id="IPR049552">
    <property type="entry name" value="PKS_DH_N"/>
</dbReference>
<dbReference type="InterPro" id="IPR020807">
    <property type="entry name" value="PKS_DH"/>
</dbReference>
<dbReference type="InterPro" id="IPR013968">
    <property type="entry name" value="PKS_KR"/>
</dbReference>
<dbReference type="InterPro" id="IPR036736">
    <property type="entry name" value="ACP-like_sf"/>
</dbReference>
<dbReference type="GO" id="GO:0016491">
    <property type="term" value="F:oxidoreductase activity"/>
    <property type="evidence" value="ECO:0007669"/>
    <property type="project" value="UniProtKB-KW"/>
</dbReference>
<dbReference type="EMBL" id="JAQQWP010000001">
    <property type="protein sequence ID" value="KAK8132065.1"/>
    <property type="molecule type" value="Genomic_DNA"/>
</dbReference>
<dbReference type="InterPro" id="IPR029063">
    <property type="entry name" value="SAM-dependent_MTases_sf"/>
</dbReference>
<keyword evidence="7" id="KW-0012">Acyltransferase</keyword>
<dbReference type="PROSITE" id="PS52019">
    <property type="entry name" value="PKS_MFAS_DH"/>
    <property type="match status" value="1"/>
</dbReference>
<feature type="active site" description="Proton acceptor; for dehydratase activity" evidence="8">
    <location>
        <position position="1151"/>
    </location>
</feature>
<dbReference type="InterPro" id="IPR020843">
    <property type="entry name" value="ER"/>
</dbReference>
<dbReference type="GO" id="GO:0006633">
    <property type="term" value="P:fatty acid biosynthetic process"/>
    <property type="evidence" value="ECO:0007669"/>
    <property type="project" value="InterPro"/>
</dbReference>
<feature type="domain" description="Ketosynthase family 3 (KS3)" evidence="11">
    <location>
        <begin position="8"/>
        <end position="437"/>
    </location>
</feature>
<feature type="domain" description="Carrier" evidence="10">
    <location>
        <begin position="2677"/>
        <end position="2755"/>
    </location>
</feature>
<dbReference type="GO" id="GO:0032259">
    <property type="term" value="P:methylation"/>
    <property type="evidence" value="ECO:0007669"/>
    <property type="project" value="UniProtKB-KW"/>
</dbReference>
<evidence type="ECO:0000256" key="1">
    <source>
        <dbReference type="ARBA" id="ARBA00022450"/>
    </source>
</evidence>
<dbReference type="Gene3D" id="3.40.50.720">
    <property type="entry name" value="NAD(P)-binding Rossmann-like Domain"/>
    <property type="match status" value="3"/>
</dbReference>
<evidence type="ECO:0000259" key="12">
    <source>
        <dbReference type="PROSITE" id="PS52019"/>
    </source>
</evidence>
<dbReference type="InterPro" id="IPR016035">
    <property type="entry name" value="Acyl_Trfase/lysoPLipase"/>
</dbReference>
<dbReference type="SMART" id="SM00822">
    <property type="entry name" value="PKS_KR"/>
    <property type="match status" value="1"/>
</dbReference>
<dbReference type="InterPro" id="IPR013154">
    <property type="entry name" value="ADH-like_N"/>
</dbReference>
<dbReference type="CDD" id="cd02440">
    <property type="entry name" value="AdoMet_MTases"/>
    <property type="match status" value="1"/>
</dbReference>
<keyword evidence="14" id="KW-1185">Reference proteome</keyword>
<dbReference type="Pfam" id="PF02801">
    <property type="entry name" value="Ketoacyl-synt_C"/>
    <property type="match status" value="1"/>
</dbReference>
<feature type="compositionally biased region" description="Pro residues" evidence="9">
    <location>
        <begin position="467"/>
        <end position="478"/>
    </location>
</feature>
<evidence type="ECO:0000256" key="8">
    <source>
        <dbReference type="PROSITE-ProRule" id="PRU01363"/>
    </source>
</evidence>
<dbReference type="Gene3D" id="3.90.180.10">
    <property type="entry name" value="Medium-chain alcohol dehydrogenases, catalytic domain"/>
    <property type="match status" value="1"/>
</dbReference>
<dbReference type="CDD" id="cd05195">
    <property type="entry name" value="enoyl_red"/>
    <property type="match status" value="1"/>
</dbReference>
<dbReference type="Pfam" id="PF00107">
    <property type="entry name" value="ADH_zinc_N"/>
    <property type="match status" value="1"/>
</dbReference>
<dbReference type="SUPFAM" id="SSF55048">
    <property type="entry name" value="Probable ACP-binding domain of malonyl-CoA ACP transacylase"/>
    <property type="match status" value="1"/>
</dbReference>
<dbReference type="SUPFAM" id="SSF53901">
    <property type="entry name" value="Thiolase-like"/>
    <property type="match status" value="1"/>
</dbReference>
<keyword evidence="4" id="KW-0521">NADP</keyword>
<dbReference type="SMART" id="SM00825">
    <property type="entry name" value="PKS_KS"/>
    <property type="match status" value="1"/>
</dbReference>
<dbReference type="InterPro" id="IPR032821">
    <property type="entry name" value="PKS_assoc"/>
</dbReference>
<dbReference type="GO" id="GO:0004312">
    <property type="term" value="F:fatty acid synthase activity"/>
    <property type="evidence" value="ECO:0007669"/>
    <property type="project" value="TreeGrafter"/>
</dbReference>
<keyword evidence="3" id="KW-0808">Transferase</keyword>
<evidence type="ECO:0000313" key="13">
    <source>
        <dbReference type="EMBL" id="KAK8132065.1"/>
    </source>
</evidence>
<dbReference type="InterPro" id="IPR020841">
    <property type="entry name" value="PKS_Beta-ketoAc_synthase_dom"/>
</dbReference>
<dbReference type="CDD" id="cd00833">
    <property type="entry name" value="PKS"/>
    <property type="match status" value="1"/>
</dbReference>
<feature type="region of interest" description="C-terminal hotdog fold" evidence="8">
    <location>
        <begin position="1269"/>
        <end position="1420"/>
    </location>
</feature>
<dbReference type="Gene3D" id="1.10.1200.10">
    <property type="entry name" value="ACP-like"/>
    <property type="match status" value="1"/>
</dbReference>
<feature type="compositionally biased region" description="Basic and acidic residues" evidence="9">
    <location>
        <begin position="539"/>
        <end position="559"/>
    </location>
</feature>
<dbReference type="Gene3D" id="3.40.366.10">
    <property type="entry name" value="Malonyl-Coenzyme A Acyl Carrier Protein, domain 2"/>
    <property type="match status" value="1"/>
</dbReference>
<evidence type="ECO:0000256" key="7">
    <source>
        <dbReference type="ARBA" id="ARBA00023315"/>
    </source>
</evidence>
<dbReference type="Proteomes" id="UP001392437">
    <property type="component" value="Unassembled WGS sequence"/>
</dbReference>
<dbReference type="Pfam" id="PF23297">
    <property type="entry name" value="ACP_SdgA_C"/>
    <property type="match status" value="1"/>
</dbReference>
<dbReference type="InterPro" id="IPR036291">
    <property type="entry name" value="NAD(P)-bd_dom_sf"/>
</dbReference>
<gene>
    <name evidence="13" type="ORF">PG999_000238</name>
</gene>
<dbReference type="SUPFAM" id="SSF53335">
    <property type="entry name" value="S-adenosyl-L-methionine-dependent methyltransferases"/>
    <property type="match status" value="1"/>
</dbReference>
<dbReference type="InterPro" id="IPR009081">
    <property type="entry name" value="PP-bd_ACP"/>
</dbReference>
<feature type="region of interest" description="Disordered" evidence="9">
    <location>
        <begin position="457"/>
        <end position="560"/>
    </location>
</feature>
<dbReference type="InterPro" id="IPR016036">
    <property type="entry name" value="Malonyl_transacylase_ACP-bd"/>
</dbReference>
<dbReference type="PROSITE" id="PS00606">
    <property type="entry name" value="KS3_1"/>
    <property type="match status" value="1"/>
</dbReference>
<keyword evidence="6" id="KW-0511">Multifunctional enzyme</keyword>
<dbReference type="SUPFAM" id="SSF51735">
    <property type="entry name" value="NAD(P)-binding Rossmann-fold domains"/>
    <property type="match status" value="3"/>
</dbReference>
<dbReference type="SMART" id="SM00823">
    <property type="entry name" value="PKS_PP"/>
    <property type="match status" value="1"/>
</dbReference>
<dbReference type="Gene3D" id="3.30.70.3290">
    <property type="match status" value="1"/>
</dbReference>
<protein>
    <submittedName>
        <fullName evidence="13">Type I Iterative PKS</fullName>
    </submittedName>
</protein>
<dbReference type="GO" id="GO:0044550">
    <property type="term" value="P:secondary metabolite biosynthetic process"/>
    <property type="evidence" value="ECO:0007669"/>
    <property type="project" value="TreeGrafter"/>
</dbReference>
<dbReference type="SMART" id="SM00827">
    <property type="entry name" value="PKS_AT"/>
    <property type="match status" value="1"/>
</dbReference>
<dbReference type="Pfam" id="PF16197">
    <property type="entry name" value="KAsynt_C_assoc"/>
    <property type="match status" value="1"/>
</dbReference>
<evidence type="ECO:0000256" key="3">
    <source>
        <dbReference type="ARBA" id="ARBA00022679"/>
    </source>
</evidence>
<dbReference type="PROSITE" id="PS50075">
    <property type="entry name" value="CARRIER"/>
    <property type="match status" value="1"/>
</dbReference>
<dbReference type="InterPro" id="IPR014043">
    <property type="entry name" value="Acyl_transferase_dom"/>
</dbReference>
<dbReference type="Pfam" id="PF00698">
    <property type="entry name" value="Acyl_transf_1"/>
    <property type="match status" value="1"/>
</dbReference>
<dbReference type="InterPro" id="IPR042104">
    <property type="entry name" value="PKS_dehydratase_sf"/>
</dbReference>
<dbReference type="InterPro" id="IPR014031">
    <property type="entry name" value="Ketoacyl_synth_C"/>
</dbReference>
<dbReference type="PANTHER" id="PTHR43775">
    <property type="entry name" value="FATTY ACID SYNTHASE"/>
    <property type="match status" value="1"/>
</dbReference>
<dbReference type="Gene3D" id="3.10.129.110">
    <property type="entry name" value="Polyketide synthase dehydratase"/>
    <property type="match status" value="1"/>
</dbReference>
<dbReference type="Pfam" id="PF14765">
    <property type="entry name" value="PS-DH"/>
    <property type="match status" value="1"/>
</dbReference>
<dbReference type="PROSITE" id="PS52004">
    <property type="entry name" value="KS3_2"/>
    <property type="match status" value="1"/>
</dbReference>
<proteinExistence type="predicted"/>
<feature type="compositionally biased region" description="Low complexity" evidence="9">
    <location>
        <begin position="504"/>
        <end position="529"/>
    </location>
</feature>
<keyword evidence="5" id="KW-0560">Oxidoreductase</keyword>
<keyword evidence="1" id="KW-0596">Phosphopantetheine</keyword>
<dbReference type="SMART" id="SM00826">
    <property type="entry name" value="PKS_DH"/>
    <property type="match status" value="1"/>
</dbReference>
<dbReference type="Pfam" id="PF08242">
    <property type="entry name" value="Methyltransf_12"/>
    <property type="match status" value="1"/>
</dbReference>
<dbReference type="SUPFAM" id="SSF47336">
    <property type="entry name" value="ACP-like"/>
    <property type="match status" value="1"/>
</dbReference>
<dbReference type="SUPFAM" id="SSF50129">
    <property type="entry name" value="GroES-like"/>
    <property type="match status" value="1"/>
</dbReference>
<dbReference type="Gene3D" id="3.40.50.150">
    <property type="entry name" value="Vaccinia Virus protein VP39"/>
    <property type="match status" value="1"/>
</dbReference>
<name>A0AAW0RAX2_9PEZI</name>
<feature type="region of interest" description="N-terminal hotdog fold" evidence="8">
    <location>
        <begin position="1119"/>
        <end position="1257"/>
    </location>
</feature>
<dbReference type="InterPro" id="IPR014030">
    <property type="entry name" value="Ketoacyl_synth_N"/>
</dbReference>
<comment type="caution">
    <text evidence="13">The sequence shown here is derived from an EMBL/GenBank/DDBJ whole genome shotgun (WGS) entry which is preliminary data.</text>
</comment>
<feature type="active site" description="Proton donor; for dehydratase activity" evidence="8">
    <location>
        <position position="1334"/>
    </location>
</feature>
<reference evidence="13 14" key="1">
    <citation type="submission" date="2023-01" db="EMBL/GenBank/DDBJ databases">
        <title>Analysis of 21 Apiospora genomes using comparative genomics revels a genus with tremendous synthesis potential of carbohydrate active enzymes and secondary metabolites.</title>
        <authorList>
            <person name="Sorensen T."/>
        </authorList>
    </citation>
    <scope>NUCLEOTIDE SEQUENCE [LARGE SCALE GENOMIC DNA]</scope>
    <source>
        <strain evidence="13 14">CBS 117206</strain>
    </source>
</reference>
<evidence type="ECO:0000256" key="9">
    <source>
        <dbReference type="SAM" id="MobiDB-lite"/>
    </source>
</evidence>
<evidence type="ECO:0000313" key="14">
    <source>
        <dbReference type="Proteomes" id="UP001392437"/>
    </source>
</evidence>
<dbReference type="Gene3D" id="3.40.47.10">
    <property type="match status" value="1"/>
</dbReference>
<dbReference type="Pfam" id="PF08659">
    <property type="entry name" value="KR"/>
    <property type="match status" value="1"/>
</dbReference>
<dbReference type="GO" id="GO:0008168">
    <property type="term" value="F:methyltransferase activity"/>
    <property type="evidence" value="ECO:0007669"/>
    <property type="project" value="UniProtKB-KW"/>
</dbReference>
<dbReference type="Pfam" id="PF08240">
    <property type="entry name" value="ADH_N"/>
    <property type="match status" value="1"/>
</dbReference>
<dbReference type="InterPro" id="IPR020806">
    <property type="entry name" value="PKS_PP-bd"/>
</dbReference>
<accession>A0AAW0RAX2</accession>
<evidence type="ECO:0000259" key="11">
    <source>
        <dbReference type="PROSITE" id="PS52004"/>
    </source>
</evidence>
<dbReference type="InterPro" id="IPR049551">
    <property type="entry name" value="PKS_DH_C"/>
</dbReference>
<keyword evidence="2" id="KW-0597">Phosphoprotein</keyword>
<dbReference type="InterPro" id="IPR013217">
    <property type="entry name" value="Methyltransf_12"/>
</dbReference>